<keyword evidence="2" id="KW-1133">Transmembrane helix</keyword>
<proteinExistence type="predicted"/>
<feature type="transmembrane region" description="Helical" evidence="2">
    <location>
        <begin position="91"/>
        <end position="108"/>
    </location>
</feature>
<organism evidence="4 5">
    <name type="scientific">Roseibium hamelinense</name>
    <dbReference type="NCBI Taxonomy" id="150831"/>
    <lineage>
        <taxon>Bacteria</taxon>
        <taxon>Pseudomonadati</taxon>
        <taxon>Pseudomonadota</taxon>
        <taxon>Alphaproteobacteria</taxon>
        <taxon>Hyphomicrobiales</taxon>
        <taxon>Stappiaceae</taxon>
        <taxon>Roseibium</taxon>
    </lineage>
</organism>
<keyword evidence="1" id="KW-0175">Coiled coil</keyword>
<protein>
    <submittedName>
        <fullName evidence="4">ElaB/YqjD/DUF883 family membrane-anchored ribosome-binding protein</fullName>
    </submittedName>
</protein>
<dbReference type="SUPFAM" id="SSF58113">
    <property type="entry name" value="Apolipoprotein A-I"/>
    <property type="match status" value="1"/>
</dbReference>
<feature type="domain" description="DUF883" evidence="3">
    <location>
        <begin position="85"/>
        <end position="111"/>
    </location>
</feature>
<evidence type="ECO:0000259" key="3">
    <source>
        <dbReference type="Pfam" id="PF19029"/>
    </source>
</evidence>
<evidence type="ECO:0000256" key="2">
    <source>
        <dbReference type="SAM" id="Phobius"/>
    </source>
</evidence>
<evidence type="ECO:0000313" key="4">
    <source>
        <dbReference type="EMBL" id="TWI90391.1"/>
    </source>
</evidence>
<name>A0A562T9P8_9HYPH</name>
<evidence type="ECO:0000313" key="5">
    <source>
        <dbReference type="Proteomes" id="UP000320593"/>
    </source>
</evidence>
<gene>
    <name evidence="4" type="ORF">JM93_01372</name>
</gene>
<dbReference type="InterPro" id="IPR043605">
    <property type="entry name" value="DUF883_C"/>
</dbReference>
<keyword evidence="2" id="KW-0812">Transmembrane</keyword>
<evidence type="ECO:0000256" key="1">
    <source>
        <dbReference type="SAM" id="Coils"/>
    </source>
</evidence>
<dbReference type="Proteomes" id="UP000320593">
    <property type="component" value="Unassembled WGS sequence"/>
</dbReference>
<sequence>MATAKSSNGSESDNVSAEEIEANIRRIREDIAALAGTLKRYGAGKSDEYRARAAAAGDELHQKADEALSSLNEELGELEKELAVRVRRNPLQALGVAAGIGFLVALLVNRR</sequence>
<reference evidence="4 5" key="1">
    <citation type="submission" date="2019-07" db="EMBL/GenBank/DDBJ databases">
        <title>Genomic Encyclopedia of Archaeal and Bacterial Type Strains, Phase II (KMG-II): from individual species to whole genera.</title>
        <authorList>
            <person name="Goeker M."/>
        </authorList>
    </citation>
    <scope>NUCLEOTIDE SEQUENCE [LARGE SCALE GENOMIC DNA]</scope>
    <source>
        <strain evidence="4 5">ATCC BAA-252</strain>
    </source>
</reference>
<keyword evidence="2" id="KW-0472">Membrane</keyword>
<dbReference type="EMBL" id="VLLF01000002">
    <property type="protein sequence ID" value="TWI90391.1"/>
    <property type="molecule type" value="Genomic_DNA"/>
</dbReference>
<accession>A0A562T9P8</accession>
<dbReference type="RefSeq" id="WP_145341523.1">
    <property type="nucleotide sequence ID" value="NZ_SMLY01000085.1"/>
</dbReference>
<dbReference type="Pfam" id="PF19029">
    <property type="entry name" value="DUF883_C"/>
    <property type="match status" value="1"/>
</dbReference>
<dbReference type="OrthoDB" id="8373403at2"/>
<keyword evidence="5" id="KW-1185">Reference proteome</keyword>
<dbReference type="Gene3D" id="1.20.120.20">
    <property type="entry name" value="Apolipoprotein"/>
    <property type="match status" value="1"/>
</dbReference>
<feature type="coiled-coil region" evidence="1">
    <location>
        <begin position="61"/>
        <end position="88"/>
    </location>
</feature>
<dbReference type="AlphaFoldDB" id="A0A562T9P8"/>
<comment type="caution">
    <text evidence="4">The sequence shown here is derived from an EMBL/GenBank/DDBJ whole genome shotgun (WGS) entry which is preliminary data.</text>
</comment>